<dbReference type="Gramene" id="Bo6g067410.1">
    <property type="protein sequence ID" value="Bo6g067410.1"/>
    <property type="gene ID" value="Bo6g067410"/>
</dbReference>
<dbReference type="Proteomes" id="UP000032141">
    <property type="component" value="Chromosome C6"/>
</dbReference>
<reference evidence="1" key="2">
    <citation type="submission" date="2015-03" db="UniProtKB">
        <authorList>
            <consortium name="EnsemblPlants"/>
        </authorList>
    </citation>
    <scope>IDENTIFICATION</scope>
</reference>
<dbReference type="AlphaFoldDB" id="A0A0D3CTL9"/>
<proteinExistence type="predicted"/>
<name>A0A0D3CTL9_BRAOL</name>
<evidence type="ECO:0000313" key="1">
    <source>
        <dbReference type="EnsemblPlants" id="Bo6g067410.1"/>
    </source>
</evidence>
<evidence type="ECO:0000313" key="2">
    <source>
        <dbReference type="Proteomes" id="UP000032141"/>
    </source>
</evidence>
<reference evidence="1 2" key="1">
    <citation type="journal article" date="2014" name="Genome Biol.">
        <title>Transcriptome and methylome profiling reveals relics of genome dominance in the mesopolyploid Brassica oleracea.</title>
        <authorList>
            <person name="Parkin I.A."/>
            <person name="Koh C."/>
            <person name="Tang H."/>
            <person name="Robinson S.J."/>
            <person name="Kagale S."/>
            <person name="Clarke W.E."/>
            <person name="Town C.D."/>
            <person name="Nixon J."/>
            <person name="Krishnakumar V."/>
            <person name="Bidwell S.L."/>
            <person name="Denoeud F."/>
            <person name="Belcram H."/>
            <person name="Links M.G."/>
            <person name="Just J."/>
            <person name="Clarke C."/>
            <person name="Bender T."/>
            <person name="Huebert T."/>
            <person name="Mason A.S."/>
            <person name="Pires J.C."/>
            <person name="Barker G."/>
            <person name="Moore J."/>
            <person name="Walley P.G."/>
            <person name="Manoli S."/>
            <person name="Batley J."/>
            <person name="Edwards D."/>
            <person name="Nelson M.N."/>
            <person name="Wang X."/>
            <person name="Paterson A.H."/>
            <person name="King G."/>
            <person name="Bancroft I."/>
            <person name="Chalhoub B."/>
            <person name="Sharpe A.G."/>
        </authorList>
    </citation>
    <scope>NUCLEOTIDE SEQUENCE</scope>
    <source>
        <strain evidence="1 2">cv. TO1000</strain>
    </source>
</reference>
<organism evidence="1 2">
    <name type="scientific">Brassica oleracea var. oleracea</name>
    <dbReference type="NCBI Taxonomy" id="109376"/>
    <lineage>
        <taxon>Eukaryota</taxon>
        <taxon>Viridiplantae</taxon>
        <taxon>Streptophyta</taxon>
        <taxon>Embryophyta</taxon>
        <taxon>Tracheophyta</taxon>
        <taxon>Spermatophyta</taxon>
        <taxon>Magnoliopsida</taxon>
        <taxon>eudicotyledons</taxon>
        <taxon>Gunneridae</taxon>
        <taxon>Pentapetalae</taxon>
        <taxon>rosids</taxon>
        <taxon>malvids</taxon>
        <taxon>Brassicales</taxon>
        <taxon>Brassicaceae</taxon>
        <taxon>Brassiceae</taxon>
        <taxon>Brassica</taxon>
    </lineage>
</organism>
<dbReference type="HOGENOM" id="CLU_1878300_0_0_1"/>
<sequence length="136" mass="15063">MVAGAIFDLCGRMSRASSYSVRRGGRSDTRSGSGRVFRIFGYFGIGIENPFGYFCTSDRVRGDDESIDGELLKSAYTVTLAPFDIYTFSLCEPLMSFSQTQCLLYGHFDEHETSLSFFKGTWKKGSSESVSFGAET</sequence>
<keyword evidence="2" id="KW-1185">Reference proteome</keyword>
<dbReference type="EnsemblPlants" id="Bo6g067410.1">
    <property type="protein sequence ID" value="Bo6g067410.1"/>
    <property type="gene ID" value="Bo6g067410"/>
</dbReference>
<protein>
    <submittedName>
        <fullName evidence="1">Uncharacterized protein</fullName>
    </submittedName>
</protein>
<accession>A0A0D3CTL9</accession>